<dbReference type="AlphaFoldDB" id="A0A7D7LMX2"/>
<dbReference type="Proteomes" id="UP000515349">
    <property type="component" value="Chromosome"/>
</dbReference>
<dbReference type="InterPro" id="IPR012349">
    <property type="entry name" value="Split_barrel_FMN-bd"/>
</dbReference>
<reference evidence="2" key="3">
    <citation type="submission" date="2020-07" db="EMBL/GenBank/DDBJ databases">
        <authorList>
            <person name="Yang C."/>
        </authorList>
    </citation>
    <scope>NUCLEOTIDE SEQUENCE</scope>
    <source>
        <strain evidence="2">Cx-624</strain>
    </source>
</reference>
<protein>
    <submittedName>
        <fullName evidence="3">Pyridoxamine 5'-phosphate oxidase family protein</fullName>
    </submittedName>
</protein>
<evidence type="ECO:0000259" key="1">
    <source>
        <dbReference type="Pfam" id="PF16242"/>
    </source>
</evidence>
<dbReference type="EMBL" id="JACEUX010000001">
    <property type="protein sequence ID" value="MBA5245778.1"/>
    <property type="molecule type" value="Genomic_DNA"/>
</dbReference>
<dbReference type="PANTHER" id="PTHR34818">
    <property type="entry name" value="PROTEIN BLI-3"/>
    <property type="match status" value="1"/>
</dbReference>
<evidence type="ECO:0000313" key="4">
    <source>
        <dbReference type="Proteomes" id="UP000515349"/>
    </source>
</evidence>
<dbReference type="InterPro" id="IPR038725">
    <property type="entry name" value="YdaG_split_barrel_FMN-bd"/>
</dbReference>
<feature type="domain" description="General stress protein FMN-binding split barrel" evidence="1">
    <location>
        <begin position="15"/>
        <end position="161"/>
    </location>
</feature>
<dbReference type="Pfam" id="PF16242">
    <property type="entry name" value="Pyrid_ox_like"/>
    <property type="match status" value="1"/>
</dbReference>
<evidence type="ECO:0000313" key="2">
    <source>
        <dbReference type="EMBL" id="MBA5245778.1"/>
    </source>
</evidence>
<name>A0A7D7LMX2_9FLAO</name>
<dbReference type="KEGG" id="cbau:H1R16_02050"/>
<proteinExistence type="predicted"/>
<accession>A0A7D7LMX2</accession>
<dbReference type="Gene3D" id="2.30.110.10">
    <property type="entry name" value="Electron Transport, Fmn-binding Protein, Chain A"/>
    <property type="match status" value="1"/>
</dbReference>
<gene>
    <name evidence="3" type="ORF">H1R16_02050</name>
    <name evidence="2" type="ORF">H2507_01220</name>
</gene>
<keyword evidence="5" id="KW-1185">Reference proteome</keyword>
<reference evidence="3 4" key="1">
    <citation type="submission" date="2020-07" db="EMBL/GenBank/DDBJ databases">
        <title>Chryseobacterium sp.cx-624.</title>
        <authorList>
            <person name="Yang C."/>
        </authorList>
    </citation>
    <scope>NUCLEOTIDE SEQUENCE [LARGE SCALE GENOMIC DNA]</scope>
    <source>
        <strain evidence="4">cx-624</strain>
        <strain evidence="3">Cx-624</strain>
    </source>
</reference>
<evidence type="ECO:0000313" key="3">
    <source>
        <dbReference type="EMBL" id="QMS98819.1"/>
    </source>
</evidence>
<dbReference type="InterPro" id="IPR052917">
    <property type="entry name" value="Stress-Dev_Protein"/>
</dbReference>
<organism evidence="3 4">
    <name type="scientific">Marnyiella aurantia</name>
    <dbReference type="NCBI Taxonomy" id="2758037"/>
    <lineage>
        <taxon>Bacteria</taxon>
        <taxon>Pseudomonadati</taxon>
        <taxon>Bacteroidota</taxon>
        <taxon>Flavobacteriia</taxon>
        <taxon>Flavobacteriales</taxon>
        <taxon>Weeksellaceae</taxon>
        <taxon>Marnyiella</taxon>
    </lineage>
</organism>
<dbReference type="RefSeq" id="WP_181885896.1">
    <property type="nucleotide sequence ID" value="NZ_CP059472.1"/>
</dbReference>
<dbReference type="Proteomes" id="UP000539710">
    <property type="component" value="Unassembled WGS sequence"/>
</dbReference>
<dbReference type="PANTHER" id="PTHR34818:SF1">
    <property type="entry name" value="PROTEIN BLI-3"/>
    <property type="match status" value="1"/>
</dbReference>
<dbReference type="SUPFAM" id="SSF50475">
    <property type="entry name" value="FMN-binding split barrel"/>
    <property type="match status" value="1"/>
</dbReference>
<dbReference type="EMBL" id="CP059472">
    <property type="protein sequence ID" value="QMS98819.1"/>
    <property type="molecule type" value="Genomic_DNA"/>
</dbReference>
<reference evidence="5" key="2">
    <citation type="submission" date="2020-07" db="EMBL/GenBank/DDBJ databases">
        <title>Flavobacterium sp. xlx-214.</title>
        <authorList>
            <person name="Yang C."/>
        </authorList>
    </citation>
    <scope>NUCLEOTIDE SEQUENCE [LARGE SCALE GENOMIC DNA]</scope>
    <source>
        <strain evidence="5">CX-624</strain>
    </source>
</reference>
<sequence length="172" mass="19401">MSDAISPKENLSNEEAIKKLKELAEGAGNCFFTTKINESTPHTRPMALQEVCDQGNLWFISSSESLKNEEISDDARVQLYFQNNSSYEYLYVLGTATIHKDKELIDKYWTSFANAWFDGKDDPRVTIIKVKPVDSYYYETKDNKVVAMAKMLFVAATGAKMEDGGVEGKLEV</sequence>
<evidence type="ECO:0000313" key="5">
    <source>
        <dbReference type="Proteomes" id="UP000539710"/>
    </source>
</evidence>